<evidence type="ECO:0008006" key="4">
    <source>
        <dbReference type="Google" id="ProtNLM"/>
    </source>
</evidence>
<reference evidence="2 3" key="1">
    <citation type="submission" date="2018-03" db="EMBL/GenBank/DDBJ databases">
        <title>Pantoea intestinalis SRCM103226 isolated form the mealworm.</title>
        <authorList>
            <person name="Jeong D.-Y."/>
            <person name="Kim J.W."/>
        </authorList>
    </citation>
    <scope>NUCLEOTIDE SEQUENCE [LARGE SCALE GENOMIC DNA]</scope>
    <source>
        <strain evidence="2 3">SRCM103226</strain>
    </source>
</reference>
<feature type="signal peptide" evidence="1">
    <location>
        <begin position="1"/>
        <end position="20"/>
    </location>
</feature>
<dbReference type="EMBL" id="CP028271">
    <property type="protein sequence ID" value="QHM73477.1"/>
    <property type="molecule type" value="Genomic_DNA"/>
</dbReference>
<dbReference type="Proteomes" id="UP000464053">
    <property type="component" value="Chromosome"/>
</dbReference>
<proteinExistence type="predicted"/>
<evidence type="ECO:0000313" key="2">
    <source>
        <dbReference type="EMBL" id="QHM73477.1"/>
    </source>
</evidence>
<keyword evidence="3" id="KW-1185">Reference proteome</keyword>
<organism evidence="2 3">
    <name type="scientific">Mixta intestinalis</name>
    <dbReference type="NCBI Taxonomy" id="1615494"/>
    <lineage>
        <taxon>Bacteria</taxon>
        <taxon>Pseudomonadati</taxon>
        <taxon>Pseudomonadota</taxon>
        <taxon>Gammaproteobacteria</taxon>
        <taxon>Enterobacterales</taxon>
        <taxon>Erwiniaceae</taxon>
        <taxon>Mixta</taxon>
    </lineage>
</organism>
<dbReference type="AlphaFoldDB" id="A0A6P1Q622"/>
<keyword evidence="1" id="KW-0732">Signal</keyword>
<gene>
    <name evidence="2" type="ORF">C7M51_03824</name>
</gene>
<evidence type="ECO:0000256" key="1">
    <source>
        <dbReference type="SAM" id="SignalP"/>
    </source>
</evidence>
<dbReference type="RefSeq" id="WP_160623121.1">
    <property type="nucleotide sequence ID" value="NZ_CP028271.1"/>
</dbReference>
<protein>
    <recommendedName>
        <fullName evidence="4">Fimbrial protein</fullName>
    </recommendedName>
</protein>
<accession>A0A6P1Q622</accession>
<dbReference type="OrthoDB" id="6624429at2"/>
<name>A0A6P1Q622_9GAMM</name>
<feature type="chain" id="PRO_5026877717" description="Fimbrial protein" evidence="1">
    <location>
        <begin position="21"/>
        <end position="169"/>
    </location>
</feature>
<evidence type="ECO:0000313" key="3">
    <source>
        <dbReference type="Proteomes" id="UP000464053"/>
    </source>
</evidence>
<dbReference type="KEGG" id="mint:C7M51_03824"/>
<sequence length="169" mass="18233">MKNLILPVLMLFASLNEAYAAGVPAKVSIDVNAEISTGVRVYVDGKDVTNGSISVSLKDINGYMDGITPVFHFIGNASSVSLSLQEPANKSLVSENNDLMRMKTSWVRSDGGEVTTSYSLQNQPVYATLQDVPDLQKGVKVRFISADRSETYPLGSYSGTYEVTVTPSI</sequence>